<reference evidence="2" key="1">
    <citation type="journal article" date="2015" name="Nature">
        <title>Complex archaea that bridge the gap between prokaryotes and eukaryotes.</title>
        <authorList>
            <person name="Spang A."/>
            <person name="Saw J.H."/>
            <person name="Jorgensen S.L."/>
            <person name="Zaremba-Niedzwiedzka K."/>
            <person name="Martijn J."/>
            <person name="Lind A.E."/>
            <person name="van Eijk R."/>
            <person name="Schleper C."/>
            <person name="Guy L."/>
            <person name="Ettema T.J."/>
        </authorList>
    </citation>
    <scope>NUCLEOTIDE SEQUENCE</scope>
</reference>
<feature type="domain" description="IstB-like ATP-binding" evidence="1">
    <location>
        <begin position="14"/>
        <end position="117"/>
    </location>
</feature>
<proteinExistence type="predicted"/>
<dbReference type="EMBL" id="LAZR01039507">
    <property type="protein sequence ID" value="KKL16838.1"/>
    <property type="molecule type" value="Genomic_DNA"/>
</dbReference>
<dbReference type="InterPro" id="IPR002611">
    <property type="entry name" value="IstB_ATP-bd"/>
</dbReference>
<comment type="caution">
    <text evidence="2">The sequence shown here is derived from an EMBL/GenBank/DDBJ whole genome shotgun (WGS) entry which is preliminary data.</text>
</comment>
<dbReference type="AlphaFoldDB" id="A0A0F9DYB8"/>
<name>A0A0F9DYB8_9ZZZZ</name>
<protein>
    <recommendedName>
        <fullName evidence="1">IstB-like ATP-binding domain-containing protein</fullName>
    </recommendedName>
</protein>
<dbReference type="Pfam" id="PF01695">
    <property type="entry name" value="IstB_IS21"/>
    <property type="match status" value="1"/>
</dbReference>
<dbReference type="GO" id="GO:0005524">
    <property type="term" value="F:ATP binding"/>
    <property type="evidence" value="ECO:0007669"/>
    <property type="project" value="InterPro"/>
</dbReference>
<evidence type="ECO:0000259" key="1">
    <source>
        <dbReference type="Pfam" id="PF01695"/>
    </source>
</evidence>
<evidence type="ECO:0000313" key="2">
    <source>
        <dbReference type="EMBL" id="KKL16838.1"/>
    </source>
</evidence>
<organism evidence="2">
    <name type="scientific">marine sediment metagenome</name>
    <dbReference type="NCBI Taxonomy" id="412755"/>
    <lineage>
        <taxon>unclassified sequences</taxon>
        <taxon>metagenomes</taxon>
        <taxon>ecological metagenomes</taxon>
    </lineage>
</organism>
<accession>A0A0F9DYB8</accession>
<sequence length="123" mass="14383">MSNQRKSTVLLEHHLKQLKLPTMLKEYPLLAKSCSQEKCDYPTYLLRLCEKELADRQRRAMDRRIKAAKFGLLKTIDSFEFAAQSSINEPLIRELLRCEFIDNNENVLLIGNSGTARRILRHH</sequence>
<gene>
    <name evidence="2" type="ORF">LCGC14_2491550</name>
</gene>